<dbReference type="OrthoDB" id="2014201at2759"/>
<name>A0A4Y9XRG9_9AGAM</name>
<dbReference type="GO" id="GO:0016757">
    <property type="term" value="F:glycosyltransferase activity"/>
    <property type="evidence" value="ECO:0007669"/>
    <property type="project" value="InterPro"/>
</dbReference>
<dbReference type="InterPro" id="IPR029044">
    <property type="entry name" value="Nucleotide-diphossugar_trans"/>
</dbReference>
<dbReference type="InterPro" id="IPR002495">
    <property type="entry name" value="Glyco_trans_8"/>
</dbReference>
<dbReference type="Proteomes" id="UP000298327">
    <property type="component" value="Unassembled WGS sequence"/>
</dbReference>
<proteinExistence type="predicted"/>
<dbReference type="EMBL" id="SEOQ01001260">
    <property type="protein sequence ID" value="TFY52720.1"/>
    <property type="molecule type" value="Genomic_DNA"/>
</dbReference>
<dbReference type="STRING" id="205917.A0A4Y9XRG9"/>
<gene>
    <name evidence="1" type="ORF">EVG20_g10431</name>
</gene>
<evidence type="ECO:0000313" key="1">
    <source>
        <dbReference type="EMBL" id="TFY52720.1"/>
    </source>
</evidence>
<keyword evidence="2" id="KW-1185">Reference proteome</keyword>
<dbReference type="Pfam" id="PF01501">
    <property type="entry name" value="Glyco_transf_8"/>
    <property type="match status" value="1"/>
</dbReference>
<evidence type="ECO:0000313" key="2">
    <source>
        <dbReference type="Proteomes" id="UP000298327"/>
    </source>
</evidence>
<dbReference type="Gene3D" id="3.90.550.10">
    <property type="entry name" value="Spore Coat Polysaccharide Biosynthesis Protein SpsA, Chain A"/>
    <property type="match status" value="1"/>
</dbReference>
<sequence>MQERSSSDPEARAYSNFALAQTWISRARAVGWTPHPVTYIKPPHNGKDVYHRFADQYTKLALWTLDQIGIERAVYLDGDTLVRQRFDELFALPFRFAAVPDVEAKNPGFSLGFNAGVLALRPSTAVFESLLAQIDVARFPLRMAEQAYLNYYFGAEAVRLPHVYNANLAIKMRSPRLWDFMRRSDAIRVVHYTTPKPFDVNPRLEGESTGMASAEALLRDARERMWVMGEAKRSHGGIYEEEIGWWEDVWLEMEQGRRDEFERCVRERESRS</sequence>
<evidence type="ECO:0008006" key="3">
    <source>
        <dbReference type="Google" id="ProtNLM"/>
    </source>
</evidence>
<dbReference type="InterPro" id="IPR050587">
    <property type="entry name" value="GNT1/Glycosyltrans_8"/>
</dbReference>
<protein>
    <recommendedName>
        <fullName evidence="3">Nucleotide-diphospho-sugar transferase domain-containing protein</fullName>
    </recommendedName>
</protein>
<organism evidence="1 2">
    <name type="scientific">Dentipellis fragilis</name>
    <dbReference type="NCBI Taxonomy" id="205917"/>
    <lineage>
        <taxon>Eukaryota</taxon>
        <taxon>Fungi</taxon>
        <taxon>Dikarya</taxon>
        <taxon>Basidiomycota</taxon>
        <taxon>Agaricomycotina</taxon>
        <taxon>Agaricomycetes</taxon>
        <taxon>Russulales</taxon>
        <taxon>Hericiaceae</taxon>
        <taxon>Dentipellis</taxon>
    </lineage>
</organism>
<dbReference type="AlphaFoldDB" id="A0A4Y9XRG9"/>
<comment type="caution">
    <text evidence="1">The sequence shown here is derived from an EMBL/GenBank/DDBJ whole genome shotgun (WGS) entry which is preliminary data.</text>
</comment>
<dbReference type="PANTHER" id="PTHR11183">
    <property type="entry name" value="GLYCOGENIN SUBFAMILY MEMBER"/>
    <property type="match status" value="1"/>
</dbReference>
<dbReference type="SUPFAM" id="SSF53448">
    <property type="entry name" value="Nucleotide-diphospho-sugar transferases"/>
    <property type="match status" value="1"/>
</dbReference>
<reference evidence="1 2" key="1">
    <citation type="submission" date="2019-02" db="EMBL/GenBank/DDBJ databases">
        <title>Genome sequencing of the rare red list fungi Dentipellis fragilis.</title>
        <authorList>
            <person name="Buettner E."/>
            <person name="Kellner H."/>
        </authorList>
    </citation>
    <scope>NUCLEOTIDE SEQUENCE [LARGE SCALE GENOMIC DNA]</scope>
    <source>
        <strain evidence="1 2">DSM 105465</strain>
    </source>
</reference>
<accession>A0A4Y9XRG9</accession>